<gene>
    <name evidence="4" type="ORF">CALVIDRAFT_493343</name>
</gene>
<feature type="transmembrane region" description="Helical" evidence="2">
    <location>
        <begin position="1173"/>
        <end position="1194"/>
    </location>
</feature>
<name>A0A167RGC9_CALVF</name>
<dbReference type="OrthoDB" id="2591106at2759"/>
<keyword evidence="5" id="KW-1185">Reference proteome</keyword>
<sequence>MLTTSAAVTVPGAGSTQVPVSTLVSGGGTSILFSESPLPNSGAAQSTEVPISTLTTDGTTVTLFSESPLPTSGAAYSTEVPVSTIITDGMTVTLFSESPLPTSREAQSTDVPVSTITTDGTTVTLFSESPLPTSRAAQSTEVPVSTIATAGTTLTLFSESPLPNGTYIPYTLTTSGLLIPTSSFSSYTFLAASASGSATATAALSYGSPGTTPVCAGQGMDSTSIGVISTLVLSGLFGLLLWAAFGFLRPRLPQIYSVRSWFAPSSSRPPALGNGFFAFLNPPVPLLPGIRAALRSPLSPQFPSDEQLAQRVLFLALRIVAGWTLLGLVAAIPLYTVDTPCLGETGEMSFFGGRLSSLTDLSVLRLLQLLDADQAGKAAAHSLARRDILGSSTSNVRTRLIILAVLVLVLGVLPALWHLIREHAKLLRLRQAFVMQRCGGLEMGWLSVRRAPGLEGLGEREVKAVLGRAGVREEPAGGAAADVAAPSAHVAGEGAEVDEAAAGLSEEAAAAPPGREVDVQGVFTLVDTEHLHELVKRRDAVLQQLEEAETRYIFSFGLEDAPATGSGRAEGPARGEKGPAGEKGALAGTSAQGRRLGKQPAQPAQSRLSTSSSEPAQRAQLASPPPPADFLAPSAFYKITPAPQASPPTPPEGWDLNRQVTGSRFRELLTHPAGEPFALGSRIRVGESGQMRAVTPSPVEEVDTSVGPNDPAGGNGQEPWEMVSHAEAMGEGEEHAEGEREEGQLSRETSPRSHTAVLRGGAPSAPGASTFGKLKSAFTRLGRGGHRRDTSGSDHPLTHDQGEGGSTFNARGEGAGTAEETAPLSPTAERPFPRPLSMFSPADLAGVYADIKRARSELKLLNTQIEEAQGEGFRDIARGERVKGWILLGRGIRWLHGVQMIEGRSKEDVRWKELQTPGSGLGKRVGYWTIVVVIAFLLALTILPVCSLALSDAPDFAHNLPFLNDLTQTSLGPSLAITLAPALAGTLFVFIALVIVNYFSRFCGSPSVFGAQFIAFKATFLILTVIAGVWLIAVSALLFGLESFNLGSNQAASVADGSIYIAVLCLTVVLNLACIAPALLLINLPRLWKVWRASRKAITPRERFRAIYPHFYNYAHATGFCIIGIIFAATFTLLFPLIGPAIVLLLLLSVIAHRFLVGYVYQRGGQTGGLLQIWILRRFLDLLALQPVLLGLLMFSREEWALGGVLLGVGIGLIVLLEAYTIRKELKAKNKETLSRDTQQALSNFKDAISGRRPQGAEGESLVPAPAGSTLLEAGTGRHRRGSIASILDMMAATLAIMPSSRRTQPVPLPTEHIDDLVSTVKAAHTHPNAAEETPAVPPGSTPFEDPAEETVGLLYSPEMLAPVPIVWLPDDGDAGVARAEASDLQRYHGLLTILDVIPQ</sequence>
<feature type="region of interest" description="Disordered" evidence="1">
    <location>
        <begin position="1250"/>
        <end position="1273"/>
    </location>
</feature>
<feature type="transmembrane region" description="Helical" evidence="2">
    <location>
        <begin position="1200"/>
        <end position="1222"/>
    </location>
</feature>
<dbReference type="Proteomes" id="UP000076738">
    <property type="component" value="Unassembled WGS sequence"/>
</dbReference>
<dbReference type="PANTHER" id="PTHR13018:SF5">
    <property type="entry name" value="RE44586P"/>
    <property type="match status" value="1"/>
</dbReference>
<dbReference type="GO" id="GO:0005227">
    <property type="term" value="F:calcium-activated cation channel activity"/>
    <property type="evidence" value="ECO:0007669"/>
    <property type="project" value="InterPro"/>
</dbReference>
<evidence type="ECO:0000313" key="5">
    <source>
        <dbReference type="Proteomes" id="UP000076738"/>
    </source>
</evidence>
<feature type="transmembrane region" description="Helical" evidence="2">
    <location>
        <begin position="1111"/>
        <end position="1135"/>
    </location>
</feature>
<protein>
    <recommendedName>
        <fullName evidence="3">CSC1/OSCA1-like 7TM region domain-containing protein</fullName>
    </recommendedName>
</protein>
<keyword evidence="2" id="KW-0472">Membrane</keyword>
<feature type="transmembrane region" description="Helical" evidence="2">
    <location>
        <begin position="312"/>
        <end position="335"/>
    </location>
</feature>
<accession>A0A167RGC9</accession>
<evidence type="ECO:0000256" key="1">
    <source>
        <dbReference type="SAM" id="MobiDB-lite"/>
    </source>
</evidence>
<feature type="transmembrane region" description="Helical" evidence="2">
    <location>
        <begin position="971"/>
        <end position="999"/>
    </location>
</feature>
<dbReference type="GO" id="GO:0005886">
    <property type="term" value="C:plasma membrane"/>
    <property type="evidence" value="ECO:0007669"/>
    <property type="project" value="TreeGrafter"/>
</dbReference>
<dbReference type="InterPro" id="IPR003864">
    <property type="entry name" value="CSC1/OSCA1-like_7TM"/>
</dbReference>
<proteinExistence type="predicted"/>
<feature type="transmembrane region" description="Helical" evidence="2">
    <location>
        <begin position="1059"/>
        <end position="1082"/>
    </location>
</feature>
<dbReference type="EMBL" id="KV417268">
    <property type="protein sequence ID" value="KZP00877.1"/>
    <property type="molecule type" value="Genomic_DNA"/>
</dbReference>
<feature type="compositionally biased region" description="Polar residues" evidence="1">
    <location>
        <begin position="602"/>
        <end position="615"/>
    </location>
</feature>
<feature type="region of interest" description="Disordered" evidence="1">
    <location>
        <begin position="689"/>
        <end position="836"/>
    </location>
</feature>
<feature type="compositionally biased region" description="Basic and acidic residues" evidence="1">
    <location>
        <begin position="571"/>
        <end position="580"/>
    </location>
</feature>
<feature type="transmembrane region" description="Helical" evidence="2">
    <location>
        <begin position="400"/>
        <end position="420"/>
    </location>
</feature>
<dbReference type="InterPro" id="IPR045122">
    <property type="entry name" value="Csc1-like"/>
</dbReference>
<reference evidence="4 5" key="1">
    <citation type="journal article" date="2016" name="Mol. Biol. Evol.">
        <title>Comparative Genomics of Early-Diverging Mushroom-Forming Fungi Provides Insights into the Origins of Lignocellulose Decay Capabilities.</title>
        <authorList>
            <person name="Nagy L.G."/>
            <person name="Riley R."/>
            <person name="Tritt A."/>
            <person name="Adam C."/>
            <person name="Daum C."/>
            <person name="Floudas D."/>
            <person name="Sun H."/>
            <person name="Yadav J.S."/>
            <person name="Pangilinan J."/>
            <person name="Larsson K.H."/>
            <person name="Matsuura K."/>
            <person name="Barry K."/>
            <person name="Labutti K."/>
            <person name="Kuo R."/>
            <person name="Ohm R.A."/>
            <person name="Bhattacharya S.S."/>
            <person name="Shirouzu T."/>
            <person name="Yoshinaga Y."/>
            <person name="Martin F.M."/>
            <person name="Grigoriev I.V."/>
            <person name="Hibbett D.S."/>
        </authorList>
    </citation>
    <scope>NUCLEOTIDE SEQUENCE [LARGE SCALE GENOMIC DNA]</scope>
    <source>
        <strain evidence="4 5">TUFC12733</strain>
    </source>
</reference>
<feature type="compositionally biased region" description="Basic and acidic residues" evidence="1">
    <location>
        <begin position="787"/>
        <end position="802"/>
    </location>
</feature>
<feature type="non-terminal residue" evidence="4">
    <location>
        <position position="1400"/>
    </location>
</feature>
<evidence type="ECO:0000313" key="4">
    <source>
        <dbReference type="EMBL" id="KZP00877.1"/>
    </source>
</evidence>
<evidence type="ECO:0000256" key="2">
    <source>
        <dbReference type="SAM" id="Phobius"/>
    </source>
</evidence>
<evidence type="ECO:0000259" key="3">
    <source>
        <dbReference type="Pfam" id="PF02714"/>
    </source>
</evidence>
<feature type="region of interest" description="Disordered" evidence="1">
    <location>
        <begin position="1328"/>
        <end position="1348"/>
    </location>
</feature>
<feature type="transmembrane region" description="Helical" evidence="2">
    <location>
        <begin position="225"/>
        <end position="248"/>
    </location>
</feature>
<organism evidence="4 5">
    <name type="scientific">Calocera viscosa (strain TUFC12733)</name>
    <dbReference type="NCBI Taxonomy" id="1330018"/>
    <lineage>
        <taxon>Eukaryota</taxon>
        <taxon>Fungi</taxon>
        <taxon>Dikarya</taxon>
        <taxon>Basidiomycota</taxon>
        <taxon>Agaricomycotina</taxon>
        <taxon>Dacrymycetes</taxon>
        <taxon>Dacrymycetales</taxon>
        <taxon>Dacrymycetaceae</taxon>
        <taxon>Calocera</taxon>
    </lineage>
</organism>
<dbReference type="PANTHER" id="PTHR13018">
    <property type="entry name" value="PROBABLE MEMBRANE PROTEIN DUF221-RELATED"/>
    <property type="match status" value="1"/>
</dbReference>
<feature type="compositionally biased region" description="Basic and acidic residues" evidence="1">
    <location>
        <begin position="732"/>
        <end position="751"/>
    </location>
</feature>
<dbReference type="Pfam" id="PF02714">
    <property type="entry name" value="RSN1_7TM"/>
    <property type="match status" value="1"/>
</dbReference>
<feature type="domain" description="CSC1/OSCA1-like 7TM region" evidence="3">
    <location>
        <begin position="929"/>
        <end position="1191"/>
    </location>
</feature>
<keyword evidence="2" id="KW-0812">Transmembrane</keyword>
<keyword evidence="2" id="KW-1133">Transmembrane helix</keyword>
<feature type="transmembrane region" description="Helical" evidence="2">
    <location>
        <begin position="1141"/>
        <end position="1161"/>
    </location>
</feature>
<feature type="region of interest" description="Disordered" evidence="1">
    <location>
        <begin position="561"/>
        <end position="633"/>
    </location>
</feature>
<feature type="transmembrane region" description="Helical" evidence="2">
    <location>
        <begin position="1020"/>
        <end position="1039"/>
    </location>
</feature>
<feature type="transmembrane region" description="Helical" evidence="2">
    <location>
        <begin position="925"/>
        <end position="951"/>
    </location>
</feature>